<keyword evidence="3" id="KW-1185">Reference proteome</keyword>
<dbReference type="InterPro" id="IPR001810">
    <property type="entry name" value="F-box_dom"/>
</dbReference>
<dbReference type="Proteomes" id="UP001603857">
    <property type="component" value="Unassembled WGS sequence"/>
</dbReference>
<name>A0ABD1MHC3_9FABA</name>
<feature type="domain" description="F-box" evidence="1">
    <location>
        <begin position="220"/>
        <end position="261"/>
    </location>
</feature>
<dbReference type="PANTHER" id="PTHR13382">
    <property type="entry name" value="MITOCHONDRIAL ATP SYNTHASE COUPLING FACTOR B"/>
    <property type="match status" value="1"/>
</dbReference>
<dbReference type="Gene3D" id="1.20.1280.50">
    <property type="match status" value="1"/>
</dbReference>
<dbReference type="SUPFAM" id="SSF81383">
    <property type="entry name" value="F-box domain"/>
    <property type="match status" value="1"/>
</dbReference>
<evidence type="ECO:0000313" key="3">
    <source>
        <dbReference type="Proteomes" id="UP001603857"/>
    </source>
</evidence>
<dbReference type="AlphaFoldDB" id="A0ABD1MHC3"/>
<dbReference type="Gene3D" id="3.80.10.10">
    <property type="entry name" value="Ribonuclease Inhibitor"/>
    <property type="match status" value="1"/>
</dbReference>
<evidence type="ECO:0000313" key="2">
    <source>
        <dbReference type="EMBL" id="KAL2335220.1"/>
    </source>
</evidence>
<dbReference type="Pfam" id="PF12937">
    <property type="entry name" value="F-box-like"/>
    <property type="match status" value="1"/>
</dbReference>
<dbReference type="SMART" id="SM00256">
    <property type="entry name" value="FBOX"/>
    <property type="match status" value="1"/>
</dbReference>
<accession>A0ABD1MHC3</accession>
<dbReference type="InterPro" id="IPR036047">
    <property type="entry name" value="F-box-like_dom_sf"/>
</dbReference>
<proteinExistence type="predicted"/>
<sequence length="501" mass="56516">MSFDSFRESSFLIPPEKGSCPSIGSVWDGYLIKNCGRFGNCSLCGLNENLEGETCFEMINALLCDLDDAEEVLVDDDVLDRLPMDPFGMNIESTFTAFSDWIEDLEWGFRPEYGEFGVDETHEMVSDHDHLHFLGLSWARNGPENLQPQKVGAEGNEMSCSGDDSNEYQNFDWGFDESIVAEGSAGGFLSVSHGEYRVQGLEAEKSPNCTKIERGAEGGVPHDALFFVLGYLGVKDLLSIEQVCRSLRDAVRGDTLLWRTVQIDQPLNERITDDTLVKLTNRAQGSLQCLTLLNCLWITDSGLGRVLQSNSRLMKLSVPDCIRLTIEGILSNLRALKSTGKPCIKHLRIGGRAGVCHVTDQQFEELKELLDANKHLHQGDQKPKFYRGFYSHIICEDDRAIDIEVCPRCKKLRPVYDCPAENCQQKHQTAQMCRGCTICIARCIHCGRCIKDFDYEETFCLELLCLNCWDQFLQCPEKGEKEATKCTIISQRTMYRFCLYG</sequence>
<dbReference type="SUPFAM" id="SSF52047">
    <property type="entry name" value="RNI-like"/>
    <property type="match status" value="1"/>
</dbReference>
<dbReference type="InterPro" id="IPR032675">
    <property type="entry name" value="LRR_dom_sf"/>
</dbReference>
<reference evidence="2 3" key="1">
    <citation type="submission" date="2024-08" db="EMBL/GenBank/DDBJ databases">
        <title>Insights into the chromosomal genome structure of Flemingia macrophylla.</title>
        <authorList>
            <person name="Ding Y."/>
            <person name="Zhao Y."/>
            <person name="Bi W."/>
            <person name="Wu M."/>
            <person name="Zhao G."/>
            <person name="Gong Y."/>
            <person name="Li W."/>
            <person name="Zhang P."/>
        </authorList>
    </citation>
    <scope>NUCLEOTIDE SEQUENCE [LARGE SCALE GENOMIC DNA]</scope>
    <source>
        <strain evidence="2">DYQJB</strain>
        <tissue evidence="2">Leaf</tissue>
    </source>
</reference>
<dbReference type="EMBL" id="JBGMDY010000005">
    <property type="protein sequence ID" value="KAL2335220.1"/>
    <property type="molecule type" value="Genomic_DNA"/>
</dbReference>
<gene>
    <name evidence="2" type="ORF">Fmac_016433</name>
</gene>
<dbReference type="InterPro" id="IPR050648">
    <property type="entry name" value="F-box_LRR-repeat"/>
</dbReference>
<dbReference type="PANTHER" id="PTHR13382:SF22">
    <property type="entry name" value="F-BOX PROTEIN SKIP14"/>
    <property type="match status" value="1"/>
</dbReference>
<comment type="caution">
    <text evidence="2">The sequence shown here is derived from an EMBL/GenBank/DDBJ whole genome shotgun (WGS) entry which is preliminary data.</text>
</comment>
<organism evidence="2 3">
    <name type="scientific">Flemingia macrophylla</name>
    <dbReference type="NCBI Taxonomy" id="520843"/>
    <lineage>
        <taxon>Eukaryota</taxon>
        <taxon>Viridiplantae</taxon>
        <taxon>Streptophyta</taxon>
        <taxon>Embryophyta</taxon>
        <taxon>Tracheophyta</taxon>
        <taxon>Spermatophyta</taxon>
        <taxon>Magnoliopsida</taxon>
        <taxon>eudicotyledons</taxon>
        <taxon>Gunneridae</taxon>
        <taxon>Pentapetalae</taxon>
        <taxon>rosids</taxon>
        <taxon>fabids</taxon>
        <taxon>Fabales</taxon>
        <taxon>Fabaceae</taxon>
        <taxon>Papilionoideae</taxon>
        <taxon>50 kb inversion clade</taxon>
        <taxon>NPAAA clade</taxon>
        <taxon>indigoferoid/millettioid clade</taxon>
        <taxon>Phaseoleae</taxon>
        <taxon>Flemingia</taxon>
    </lineage>
</organism>
<dbReference type="PROSITE" id="PS50181">
    <property type="entry name" value="FBOX"/>
    <property type="match status" value="1"/>
</dbReference>
<evidence type="ECO:0000259" key="1">
    <source>
        <dbReference type="PROSITE" id="PS50181"/>
    </source>
</evidence>
<protein>
    <recommendedName>
        <fullName evidence="1">F-box domain-containing protein</fullName>
    </recommendedName>
</protein>